<comment type="caution">
    <text evidence="2">The sequence shown here is derived from an EMBL/GenBank/DDBJ whole genome shotgun (WGS) entry which is preliminary data.</text>
</comment>
<dbReference type="AlphaFoldDB" id="A0AAJ0FVE3"/>
<reference evidence="2" key="1">
    <citation type="submission" date="2023-06" db="EMBL/GenBank/DDBJ databases">
        <title>Conoideocrella luteorostrata (Hypocreales: Clavicipitaceae), a potential biocontrol fungus for elongate hemlock scale in United States Christmas tree production areas.</title>
        <authorList>
            <person name="Barrett H."/>
            <person name="Lovett B."/>
            <person name="Macias A.M."/>
            <person name="Stajich J.E."/>
            <person name="Kasson M.T."/>
        </authorList>
    </citation>
    <scope>NUCLEOTIDE SEQUENCE</scope>
    <source>
        <strain evidence="2">ARSEF 14590</strain>
    </source>
</reference>
<accession>A0AAJ0FVE3</accession>
<protein>
    <recommendedName>
        <fullName evidence="4">Caspase domain-containing protein</fullName>
    </recommendedName>
</protein>
<feature type="region of interest" description="Disordered" evidence="1">
    <location>
        <begin position="1"/>
        <end position="21"/>
    </location>
</feature>
<evidence type="ECO:0008006" key="4">
    <source>
        <dbReference type="Google" id="ProtNLM"/>
    </source>
</evidence>
<feature type="region of interest" description="Disordered" evidence="1">
    <location>
        <begin position="380"/>
        <end position="416"/>
    </location>
</feature>
<proteinExistence type="predicted"/>
<feature type="compositionally biased region" description="Low complexity" evidence="1">
    <location>
        <begin position="387"/>
        <end position="397"/>
    </location>
</feature>
<dbReference type="EMBL" id="JASWJB010000440">
    <property type="protein sequence ID" value="KAK2590430.1"/>
    <property type="molecule type" value="Genomic_DNA"/>
</dbReference>
<name>A0AAJ0FVE3_9HYPO</name>
<keyword evidence="3" id="KW-1185">Reference proteome</keyword>
<dbReference type="Proteomes" id="UP001251528">
    <property type="component" value="Unassembled WGS sequence"/>
</dbReference>
<evidence type="ECO:0000313" key="2">
    <source>
        <dbReference type="EMBL" id="KAK2590430.1"/>
    </source>
</evidence>
<organism evidence="2 3">
    <name type="scientific">Conoideocrella luteorostrata</name>
    <dbReference type="NCBI Taxonomy" id="1105319"/>
    <lineage>
        <taxon>Eukaryota</taxon>
        <taxon>Fungi</taxon>
        <taxon>Dikarya</taxon>
        <taxon>Ascomycota</taxon>
        <taxon>Pezizomycotina</taxon>
        <taxon>Sordariomycetes</taxon>
        <taxon>Hypocreomycetidae</taxon>
        <taxon>Hypocreales</taxon>
        <taxon>Clavicipitaceae</taxon>
        <taxon>Conoideocrella</taxon>
    </lineage>
</organism>
<evidence type="ECO:0000256" key="1">
    <source>
        <dbReference type="SAM" id="MobiDB-lite"/>
    </source>
</evidence>
<sequence>MSKRTRSPSPSGGESSIRPKRAFELPGSFDGLQEFARDLKNTVQQVLPTRGRQYDQAAVLAINFSESDIEGIQPLRDELLAVFKKQYNWVIETHVIDVNMSHKEALLELNFAVVSFLRAYSSRGRDSASLSCIYYSGHGFKNDRDGLTICSKFNGQVPSKPYIHWDQLQFLNPTFSPYPSDHRLLVLDCCSSGLAGLNQNIEVLSASAWESTAPSSPQASFTRALIDALKATKGAPISTVQLVANLHTRESVRLGRSMPICMGNRYAPPAIIHRIETTPPPPSPRVAPAALPHAHVMISVTVKKENSIPNLAQWAEWLKTNLPSYIGEIEIVAQWKTGSATVIIILPIEIWLALPDNRAYSFVGYHYMWNSAAARRRHMAALEPQRRQQQQQPLQEEQVPRMRHGNVPRPSQPDRK</sequence>
<gene>
    <name evidence="2" type="ORF">QQS21_011891</name>
</gene>
<evidence type="ECO:0000313" key="3">
    <source>
        <dbReference type="Proteomes" id="UP001251528"/>
    </source>
</evidence>